<dbReference type="RefSeq" id="XP_015663985.1">
    <property type="nucleotide sequence ID" value="XM_015798465.1"/>
</dbReference>
<feature type="compositionally biased region" description="Low complexity" evidence="1">
    <location>
        <begin position="450"/>
        <end position="461"/>
    </location>
</feature>
<dbReference type="Proteomes" id="UP000037923">
    <property type="component" value="Unassembled WGS sequence"/>
</dbReference>
<dbReference type="VEuPathDB" id="TriTrypDB:LpyrH10_02_7900"/>
<evidence type="ECO:0000256" key="1">
    <source>
        <dbReference type="SAM" id="MobiDB-lite"/>
    </source>
</evidence>
<feature type="region of interest" description="Disordered" evidence="1">
    <location>
        <begin position="18"/>
        <end position="40"/>
    </location>
</feature>
<feature type="region of interest" description="Disordered" evidence="1">
    <location>
        <begin position="447"/>
        <end position="469"/>
    </location>
</feature>
<gene>
    <name evidence="2" type="ORF">ABB37_01816</name>
</gene>
<dbReference type="EMBL" id="LGTL01000002">
    <property type="protein sequence ID" value="KPA85546.1"/>
    <property type="molecule type" value="Genomic_DNA"/>
</dbReference>
<keyword evidence="3" id="KW-1185">Reference proteome</keyword>
<proteinExistence type="predicted"/>
<feature type="region of interest" description="Disordered" evidence="1">
    <location>
        <begin position="722"/>
        <end position="741"/>
    </location>
</feature>
<evidence type="ECO:0000313" key="3">
    <source>
        <dbReference type="Proteomes" id="UP000037923"/>
    </source>
</evidence>
<protein>
    <submittedName>
        <fullName evidence="2">Uncharacterized protein</fullName>
    </submittedName>
</protein>
<dbReference type="AlphaFoldDB" id="A0A0M9G9R3"/>
<dbReference type="OrthoDB" id="262441at2759"/>
<evidence type="ECO:0000313" key="2">
    <source>
        <dbReference type="EMBL" id="KPA85546.1"/>
    </source>
</evidence>
<organism evidence="2 3">
    <name type="scientific">Leptomonas pyrrhocoris</name>
    <name type="common">Firebug parasite</name>
    <dbReference type="NCBI Taxonomy" id="157538"/>
    <lineage>
        <taxon>Eukaryota</taxon>
        <taxon>Discoba</taxon>
        <taxon>Euglenozoa</taxon>
        <taxon>Kinetoplastea</taxon>
        <taxon>Metakinetoplastina</taxon>
        <taxon>Trypanosomatida</taxon>
        <taxon>Trypanosomatidae</taxon>
        <taxon>Leishmaniinae</taxon>
        <taxon>Leptomonas</taxon>
    </lineage>
</organism>
<dbReference type="OMA" id="HRDEECL"/>
<dbReference type="GeneID" id="26902111"/>
<comment type="caution">
    <text evidence="2">The sequence shown here is derived from an EMBL/GenBank/DDBJ whole genome shotgun (WGS) entry which is preliminary data.</text>
</comment>
<reference evidence="2 3" key="1">
    <citation type="submission" date="2015-07" db="EMBL/GenBank/DDBJ databases">
        <title>High-quality genome of monoxenous trypanosomatid Leptomonas pyrrhocoris.</title>
        <authorList>
            <person name="Flegontov P."/>
            <person name="Butenko A."/>
            <person name="Firsov S."/>
            <person name="Vlcek C."/>
            <person name="Logacheva M.D."/>
            <person name="Field M."/>
            <person name="Filatov D."/>
            <person name="Flegontova O."/>
            <person name="Gerasimov E."/>
            <person name="Jackson A.P."/>
            <person name="Kelly S."/>
            <person name="Opperdoes F."/>
            <person name="O'Reilly A."/>
            <person name="Votypka J."/>
            <person name="Yurchenko V."/>
            <person name="Lukes J."/>
        </authorList>
    </citation>
    <scope>NUCLEOTIDE SEQUENCE [LARGE SCALE GENOMIC DNA]</scope>
    <source>
        <strain evidence="2">H10</strain>
    </source>
</reference>
<accession>A0A0M9G9R3</accession>
<name>A0A0M9G9R3_LEPPY</name>
<sequence length="1246" mass="135035">MHHLSSFHDTPSLDDVVQQAVQHHSSSGGGGASTSTPPSSALHAALTQLTDSNSSLSSELTRTPTVQALHKFCRTFVERYHTPDTLLLDTAWWASEAARLRGGEASSSNRPPQLPLSATLTTAEREELLLRTVRLLRATHQSKKPTEVYGGGNTVAAGGARHLDITAGGSLSSHPPHHDVGGDVNVLQFDDPPLMNEQEGNWESVELGGGTDLQRSGGMQGRVSQEGECLHVLETWIEDMLNGDGKAEDAKEHLEASRLESLEYLLHHRPELVTRHAELFTLQHLVAVSTCSNPSGHWAATAFTFFQALPARAQLDFLHHVIENLRDGRPRTEDSDVLLMTFVQQLLHEFPENWLPLLDSEVTGVFLGVVSCVVVPFAAVLGQVDAEAVWLAQWCMRPSFMLASDALIDTHPLVVRELLTEVASSSHAVCVLLHLLPAMCRRSDGGDGGAPAALTPAGGEATEAKEHEAHEPSWAAPFHALQHLLSESPPRFTRAVYELGSRTLCACATQLPPQAKERCITDLTDVLLQWPSQGKEDAVSAATAAAEAPFLFSFRLYTELLCETSEAEPWCPDSVWGSLDVPMRTQMQLAATAAAADSALHPRNAAEPSAFASETLEALQHCWSRILCCRASKLPHALAALVEDVAASCADVPDSPTRLFTWNTLIAVSSTLCGWSALQPHLPRLARGLSSCSSAGRWAPLLQAILEVSGSVALASVTPISRTHSRTPSSSRKSSASRSPRTPAYRHVDFLSPRCVALLLRWCTFAEARAGLVVASREAALYFYHCTQRPDAKGSRKKSKTPTPRSTKQWPLLWPVEAYPQSGHTDLSCNEDTTASAHHVRSLACYESLALFLACTALPVVQRAPSVADDAENDAEALVGVWQQLEDLWLAPALLLHEGEVPPRTTALSTPPLATGLVNYPPFAEDSLLTLLCALALCILIRPSAEYEAWLSPGVAQQRLRPLRRLCVARRGVDPVYFMVRYITSGKGRKRLPAILLDGCEAELTVETVIDVSDFTEGEDLPGGEVALSVSEDAVNELLTASFLAVKSMAKNSPTQNDCAGADGRSGSSGEKDLLLWPSEVMTLARTLLGHKHALRTTPTALQQLLASRTVSEWTEFMQHDERALALSKVLGTSHPAVLAILRGAHVDVVYLASLCVAGWLWPPATHLTSARRKLCWAALQYFSHHGIAAYDGYVARNLAAHVERVYHENLSGVSEAVIFPQSRALPLPSSLFVLLLVRPFTLAVA</sequence>